<protein>
    <recommendedName>
        <fullName evidence="4">Lipoprotein</fullName>
    </recommendedName>
</protein>
<evidence type="ECO:0000256" key="1">
    <source>
        <dbReference type="SAM" id="Phobius"/>
    </source>
</evidence>
<keyword evidence="1" id="KW-0472">Membrane</keyword>
<name>A0A1K2ISB8_9FLAO</name>
<feature type="transmembrane region" description="Helical" evidence="1">
    <location>
        <begin position="12"/>
        <end position="35"/>
    </location>
</feature>
<dbReference type="AlphaFoldDB" id="A0A1K2ISB8"/>
<gene>
    <name evidence="2" type="ORF">SAMN05216324_10976</name>
</gene>
<dbReference type="STRING" id="1612149.SAMN05216324_10976"/>
<organism evidence="2 3">
    <name type="scientific">Chryseobacterium limigenitum</name>
    <dbReference type="NCBI Taxonomy" id="1612149"/>
    <lineage>
        <taxon>Bacteria</taxon>
        <taxon>Pseudomonadati</taxon>
        <taxon>Bacteroidota</taxon>
        <taxon>Flavobacteriia</taxon>
        <taxon>Flavobacteriales</taxon>
        <taxon>Weeksellaceae</taxon>
        <taxon>Chryseobacterium group</taxon>
        <taxon>Chryseobacterium</taxon>
    </lineage>
</organism>
<proteinExistence type="predicted"/>
<accession>A0A1K2ISB8</accession>
<dbReference type="Proteomes" id="UP000182034">
    <property type="component" value="Unassembled WGS sequence"/>
</dbReference>
<dbReference type="EMBL" id="FPKW01000009">
    <property type="protein sequence ID" value="SFZ95333.1"/>
    <property type="molecule type" value="Genomic_DNA"/>
</dbReference>
<keyword evidence="1" id="KW-0812">Transmembrane</keyword>
<keyword evidence="1" id="KW-1133">Transmembrane helix</keyword>
<sequence>MTYQKLNTNHIMKSVISMFFIICILISSCAVKYGIKNLLSLQPSAKSHTSAPKEKFTTNTTTASVCNFCKEREITAKNDTHFSVADFQELAAFTFILFAGAFLFINLRVHPFYSTSKIGNTVPIFIQYRKLII</sequence>
<evidence type="ECO:0000313" key="3">
    <source>
        <dbReference type="Proteomes" id="UP000182034"/>
    </source>
</evidence>
<dbReference type="PROSITE" id="PS51257">
    <property type="entry name" value="PROKAR_LIPOPROTEIN"/>
    <property type="match status" value="1"/>
</dbReference>
<evidence type="ECO:0000313" key="2">
    <source>
        <dbReference type="EMBL" id="SFZ95333.1"/>
    </source>
</evidence>
<feature type="transmembrane region" description="Helical" evidence="1">
    <location>
        <begin position="90"/>
        <end position="107"/>
    </location>
</feature>
<keyword evidence="3" id="KW-1185">Reference proteome</keyword>
<reference evidence="3" key="1">
    <citation type="submission" date="2016-10" db="EMBL/GenBank/DDBJ databases">
        <authorList>
            <person name="Varghese N."/>
            <person name="Submissions S."/>
        </authorList>
    </citation>
    <scope>NUCLEOTIDE SEQUENCE [LARGE SCALE GENOMIC DNA]</scope>
    <source>
        <strain evidence="3">SUR2</strain>
    </source>
</reference>
<evidence type="ECO:0008006" key="4">
    <source>
        <dbReference type="Google" id="ProtNLM"/>
    </source>
</evidence>